<dbReference type="PANTHER" id="PTHR14614">
    <property type="entry name" value="HEPATOCELLULAR CARCINOMA-ASSOCIATED ANTIGEN"/>
    <property type="match status" value="1"/>
</dbReference>
<organism evidence="1">
    <name type="scientific">Melanopsichium pennsylvanicum 4</name>
    <dbReference type="NCBI Taxonomy" id="1398559"/>
    <lineage>
        <taxon>Eukaryota</taxon>
        <taxon>Fungi</taxon>
        <taxon>Dikarya</taxon>
        <taxon>Basidiomycota</taxon>
        <taxon>Ustilaginomycotina</taxon>
        <taxon>Ustilaginomycetes</taxon>
        <taxon>Ustilaginales</taxon>
        <taxon>Ustilaginaceae</taxon>
        <taxon>Melanopsichium</taxon>
    </lineage>
</organism>
<dbReference type="Pfam" id="PF10294">
    <property type="entry name" value="Methyltransf_16"/>
    <property type="match status" value="1"/>
</dbReference>
<dbReference type="InterPro" id="IPR029063">
    <property type="entry name" value="SAM-dependent_MTases_sf"/>
</dbReference>
<sequence length="397" mass="43614">MTPDRSGDPNFPQGLRIQPSSLQRSASFGLKRIEQPQTAVNSTNRVIHATESASWDQDTAEDIHSYGIAGRIWEAAYLLACYLRPANELSRQLEFDPSCSLFDTRADQHLTIVELGSGAGYGSLHLARQLVQHAESSFNKSPQATLVLTDLENVVPLMERNVARAGYNQAIDTIHVSVHPLAWGNQEHANNLLAKLSTNQSSPGSTRTPANPLSHILCSDLVYFPELLPPLLRSIITLSGYGLTAQDAVSSSTTGPELIMSYKIRSLTKEQPFWSALGSWFDFQAVDCRSTTRKHTSHGTDDAGSDWHRFGSMGQDYGTTADSDQELFVFVAHRRKETIGCLAPESDADLMMGKRLRPTNGVTENRGQEGTLELEAPCSGQDYFEWLLLSSMGAALD</sequence>
<evidence type="ECO:0000313" key="1">
    <source>
        <dbReference type="EMBL" id="CDI53408.1"/>
    </source>
</evidence>
<protein>
    <submittedName>
        <fullName evidence="1">Uncharacterized protein</fullName>
    </submittedName>
</protein>
<accession>A0A077R3H6</accession>
<dbReference type="EMBL" id="HG529577">
    <property type="protein sequence ID" value="CDI53408.1"/>
    <property type="molecule type" value="Genomic_DNA"/>
</dbReference>
<dbReference type="GO" id="GO:0032991">
    <property type="term" value="C:protein-containing complex"/>
    <property type="evidence" value="ECO:0007669"/>
    <property type="project" value="TreeGrafter"/>
</dbReference>
<dbReference type="SUPFAM" id="SSF53335">
    <property type="entry name" value="S-adenosyl-L-methionine-dependent methyltransferases"/>
    <property type="match status" value="1"/>
</dbReference>
<proteinExistence type="predicted"/>
<dbReference type="PANTHER" id="PTHR14614:SF161">
    <property type="match status" value="1"/>
</dbReference>
<name>A0A077R3H6_9BASI</name>
<dbReference type="Gene3D" id="3.40.50.150">
    <property type="entry name" value="Vaccinia Virus protein VP39"/>
    <property type="match status" value="1"/>
</dbReference>
<dbReference type="InterPro" id="IPR019410">
    <property type="entry name" value="Methyltransf_16"/>
</dbReference>
<dbReference type="AlphaFoldDB" id="A0A077R3H6"/>
<reference evidence="1" key="1">
    <citation type="journal article" date="2014" name="Genome Biol. Evol.">
        <title>Gene Loss Rather Than Gene Gain Is Associated with a Host Jump from Monocots to Dicots in the Smut Fungus Melanopsichium pennsylvanicum.</title>
        <authorList>
            <person name="Sharma R."/>
            <person name="Mishra B."/>
            <person name="Runge F."/>
            <person name="Thines M."/>
        </authorList>
    </citation>
    <scope>NUCLEOTIDE SEQUENCE</scope>
    <source>
        <strain evidence="1">4</strain>
    </source>
</reference>
<dbReference type="GO" id="GO:0005829">
    <property type="term" value="C:cytosol"/>
    <property type="evidence" value="ECO:0007669"/>
    <property type="project" value="TreeGrafter"/>
</dbReference>
<dbReference type="GO" id="GO:0008757">
    <property type="term" value="F:S-adenosylmethionine-dependent methyltransferase activity"/>
    <property type="evidence" value="ECO:0007669"/>
    <property type="project" value="UniProtKB-ARBA"/>
</dbReference>